<dbReference type="PANTHER" id="PTHR45418:SF1">
    <property type="entry name" value="CANCER_TESTIS ANTIGEN 55"/>
    <property type="match status" value="1"/>
</dbReference>
<feature type="domain" description="DNA2/NAM7 helicase-like C-terminal" evidence="5">
    <location>
        <begin position="221"/>
        <end position="405"/>
    </location>
</feature>
<evidence type="ECO:0000256" key="3">
    <source>
        <dbReference type="ARBA" id="ARBA00023158"/>
    </source>
</evidence>
<dbReference type="GO" id="GO:0003723">
    <property type="term" value="F:RNA binding"/>
    <property type="evidence" value="ECO:0007669"/>
    <property type="project" value="InterPro"/>
</dbReference>
<dbReference type="GO" id="GO:0005737">
    <property type="term" value="C:cytoplasm"/>
    <property type="evidence" value="ECO:0007669"/>
    <property type="project" value="UniProtKB-SubCell"/>
</dbReference>
<dbReference type="OrthoDB" id="6513042at2759"/>
<evidence type="ECO:0000259" key="5">
    <source>
        <dbReference type="Pfam" id="PF13087"/>
    </source>
</evidence>
<comment type="subcellular location">
    <subcellularLocation>
        <location evidence="1">Cytoplasm</location>
    </subcellularLocation>
</comment>
<evidence type="ECO:0000259" key="4">
    <source>
        <dbReference type="Pfam" id="PF13086"/>
    </source>
</evidence>
<dbReference type="InterPro" id="IPR027417">
    <property type="entry name" value="P-loop_NTPase"/>
</dbReference>
<keyword evidence="3" id="KW-0943">RNA-mediated gene silencing</keyword>
<dbReference type="Proteomes" id="UP000030745">
    <property type="component" value="Unassembled WGS sequence"/>
</dbReference>
<gene>
    <name evidence="6" type="ORF">SPRG_12317</name>
</gene>
<dbReference type="InterPro" id="IPR026122">
    <property type="entry name" value="MOV-10/SDE3_DEXXQ/H-box"/>
</dbReference>
<evidence type="ECO:0000313" key="6">
    <source>
        <dbReference type="EMBL" id="KDO22232.1"/>
    </source>
</evidence>
<dbReference type="KEGG" id="spar:SPRG_12317"/>
<name>A0A067C624_SAPPC</name>
<dbReference type="Pfam" id="PF13087">
    <property type="entry name" value="AAA_12"/>
    <property type="match status" value="1"/>
</dbReference>
<dbReference type="Gene3D" id="3.40.50.300">
    <property type="entry name" value="P-loop containing nucleotide triphosphate hydrolases"/>
    <property type="match status" value="2"/>
</dbReference>
<keyword evidence="7" id="KW-1185">Reference proteome</keyword>
<sequence length="471" mass="50905">MYNPTLNHLQTSAVTHIVARSSGAAPYIIFGPPGTGKTVTVIETILQLLATSRDARVLAVAPSDAAADVLATRLRLHLGATDLFRLNWHFRSMASVPAELLGVCCTTGGDIFSLPPLEVLAAFRVVVTTTCASGALSIAGLAPGHFGDIIIDEACQATEAETLVPLLLYTPGVHLTLVGDPRQLGPQPRSPAAISSGFATSWLERLVNDPTNVYNWNAQRGKFITMLQHNYRSHPALLELPSRLFYRGALLASGNIAKTHALTKWEGLDGRGHFPMVWHSVHGTQHKELDAHSYTNLAEAFKIVQLVEALVTSTAVVVTTADIAVVTPFRRQVVKIRHMLRNRGYGSVNVGTVYNLQGQEAKIVLVSLVRTPSRRNATKISILSDAKLFNVAVTRAKALLLVVGHPGLLAKQPFWGELLNHCVKMGGFRASPVGDEVDHREDDDNAAAVEHYDDGKACNAAADGPDWRVFL</sequence>
<dbReference type="PANTHER" id="PTHR45418">
    <property type="entry name" value="CANCER/TESTIS ANTIGEN 55"/>
    <property type="match status" value="1"/>
</dbReference>
<evidence type="ECO:0000313" key="7">
    <source>
        <dbReference type="Proteomes" id="UP000030745"/>
    </source>
</evidence>
<dbReference type="GO" id="GO:0031047">
    <property type="term" value="P:regulatory ncRNA-mediated gene silencing"/>
    <property type="evidence" value="ECO:0007669"/>
    <property type="project" value="UniProtKB-KW"/>
</dbReference>
<keyword evidence="2" id="KW-0963">Cytoplasm</keyword>
<feature type="domain" description="DNA2/NAM7 helicase helicase" evidence="4">
    <location>
        <begin position="6"/>
        <end position="75"/>
    </location>
</feature>
<dbReference type="InterPro" id="IPR041677">
    <property type="entry name" value="DNA2/NAM7_AAA_11"/>
</dbReference>
<evidence type="ECO:0000256" key="1">
    <source>
        <dbReference type="ARBA" id="ARBA00004496"/>
    </source>
</evidence>
<protein>
    <submittedName>
        <fullName evidence="6">Uncharacterized protein</fullName>
    </submittedName>
</protein>
<dbReference type="GO" id="GO:0032574">
    <property type="term" value="F:5'-3' RNA helicase activity"/>
    <property type="evidence" value="ECO:0007669"/>
    <property type="project" value="InterPro"/>
</dbReference>
<dbReference type="Pfam" id="PF13086">
    <property type="entry name" value="AAA_11"/>
    <property type="match status" value="2"/>
</dbReference>
<dbReference type="RefSeq" id="XP_012207069.1">
    <property type="nucleotide sequence ID" value="XM_012351679.1"/>
</dbReference>
<evidence type="ECO:0000256" key="2">
    <source>
        <dbReference type="ARBA" id="ARBA00022490"/>
    </source>
</evidence>
<proteinExistence type="predicted"/>
<dbReference type="SUPFAM" id="SSF52540">
    <property type="entry name" value="P-loop containing nucleoside triphosphate hydrolases"/>
    <property type="match status" value="1"/>
</dbReference>
<feature type="domain" description="DNA2/NAM7 helicase helicase" evidence="4">
    <location>
        <begin position="118"/>
        <end position="186"/>
    </location>
</feature>
<reference evidence="6 7" key="1">
    <citation type="journal article" date="2013" name="PLoS Genet.">
        <title>Distinctive expansion of potential virulence genes in the genome of the oomycete fish pathogen Saprolegnia parasitica.</title>
        <authorList>
            <person name="Jiang R.H."/>
            <person name="de Bruijn I."/>
            <person name="Haas B.J."/>
            <person name="Belmonte R."/>
            <person name="Lobach L."/>
            <person name="Christie J."/>
            <person name="van den Ackerveken G."/>
            <person name="Bottin A."/>
            <person name="Bulone V."/>
            <person name="Diaz-Moreno S.M."/>
            <person name="Dumas B."/>
            <person name="Fan L."/>
            <person name="Gaulin E."/>
            <person name="Govers F."/>
            <person name="Grenville-Briggs L.J."/>
            <person name="Horner N.R."/>
            <person name="Levin J.Z."/>
            <person name="Mammella M."/>
            <person name="Meijer H.J."/>
            <person name="Morris P."/>
            <person name="Nusbaum C."/>
            <person name="Oome S."/>
            <person name="Phillips A.J."/>
            <person name="van Rooyen D."/>
            <person name="Rzeszutek E."/>
            <person name="Saraiva M."/>
            <person name="Secombes C.J."/>
            <person name="Seidl M.F."/>
            <person name="Snel B."/>
            <person name="Stassen J.H."/>
            <person name="Sykes S."/>
            <person name="Tripathy S."/>
            <person name="van den Berg H."/>
            <person name="Vega-Arreguin J.C."/>
            <person name="Wawra S."/>
            <person name="Young S.K."/>
            <person name="Zeng Q."/>
            <person name="Dieguez-Uribeondo J."/>
            <person name="Russ C."/>
            <person name="Tyler B.M."/>
            <person name="van West P."/>
        </authorList>
    </citation>
    <scope>NUCLEOTIDE SEQUENCE [LARGE SCALE GENOMIC DNA]</scope>
    <source>
        <strain evidence="6 7">CBS 223.65</strain>
    </source>
</reference>
<dbReference type="EMBL" id="KK583272">
    <property type="protein sequence ID" value="KDO22232.1"/>
    <property type="molecule type" value="Genomic_DNA"/>
</dbReference>
<dbReference type="VEuPathDB" id="FungiDB:SPRG_12317"/>
<dbReference type="CDD" id="cd18038">
    <property type="entry name" value="DEXXQc_Helz-like"/>
    <property type="match status" value="1"/>
</dbReference>
<dbReference type="OMA" id="ELCIPIN"/>
<accession>A0A067C624</accession>
<organism evidence="6 7">
    <name type="scientific">Saprolegnia parasitica (strain CBS 223.65)</name>
    <dbReference type="NCBI Taxonomy" id="695850"/>
    <lineage>
        <taxon>Eukaryota</taxon>
        <taxon>Sar</taxon>
        <taxon>Stramenopiles</taxon>
        <taxon>Oomycota</taxon>
        <taxon>Saprolegniomycetes</taxon>
        <taxon>Saprolegniales</taxon>
        <taxon>Saprolegniaceae</taxon>
        <taxon>Saprolegnia</taxon>
    </lineage>
</organism>
<dbReference type="AlphaFoldDB" id="A0A067C624"/>
<dbReference type="GeneID" id="24134286"/>
<dbReference type="InterPro" id="IPR047187">
    <property type="entry name" value="SF1_C_Upf1"/>
</dbReference>
<dbReference type="InterPro" id="IPR041679">
    <property type="entry name" value="DNA2/NAM7-like_C"/>
</dbReference>
<dbReference type="CDD" id="cd18808">
    <property type="entry name" value="SF1_C_Upf1"/>
    <property type="match status" value="1"/>
</dbReference>
<dbReference type="STRING" id="695850.A0A067C624"/>